<dbReference type="Pfam" id="PF00535">
    <property type="entry name" value="Glycos_transf_2"/>
    <property type="match status" value="1"/>
</dbReference>
<dbReference type="RefSeq" id="WP_100668459.1">
    <property type="nucleotide sequence ID" value="NZ_CP024955.1"/>
</dbReference>
<dbReference type="InterPro" id="IPR029044">
    <property type="entry name" value="Nucleotide-diphossugar_trans"/>
</dbReference>
<keyword evidence="1" id="KW-0802">TPR repeat</keyword>
<dbReference type="SUPFAM" id="SSF48452">
    <property type="entry name" value="TPR-like"/>
    <property type="match status" value="1"/>
</dbReference>
<sequence>MRGPMVPPHEEMRRALEEKDWIKVERLGFKALRADPADTTAWEILGEALLRQGYGTSARKAFRRAYLFHPQKQLARWNAPAEEGDPILDNGRSHPLVEQLLAWPRVPTVAAVIVAKNESRSIGRCLESLKGAVDEILVVDTGSTDDTAAVAETFPGVRVLFYAWNDDFAAARNFGLDNIAADWVLWIDADEWVHPDDKPLIREAAAMLDAVTPTPVLHPMIINRLGSTTSIAMNVPRLFPRRGDLRFHGRIHEQIAPVKGNRYTDLRTRDYLVTIRILHDGYDPANTDIRAKLQRNIRLLNQMVQEEPADPTWLMYLGREVLSAGDVKKGTSLLLAAEERAKTTPGFGALLEIQRLLVQAYLFQSAYDEAERVAERMQETDPQFPDSHYYLAHVRVEKAKQLLQAAEEDLRRLRAQGDNYAGLVNLDADIHAWKADLLQANICGLTGRIAEAKARYTDLYGQCPGYDEAIAQQIALIHQQARQILQPDNPPQNR</sequence>
<dbReference type="AlphaFoldDB" id="A0A2K8NAQ9"/>
<keyword evidence="5" id="KW-1185">Reference proteome</keyword>
<dbReference type="EMBL" id="CP024955">
    <property type="protein sequence ID" value="ATY85700.1"/>
    <property type="molecule type" value="Genomic_DNA"/>
</dbReference>
<evidence type="ECO:0000313" key="4">
    <source>
        <dbReference type="EMBL" id="ATY85700.1"/>
    </source>
</evidence>
<evidence type="ECO:0000256" key="1">
    <source>
        <dbReference type="PROSITE-ProRule" id="PRU00339"/>
    </source>
</evidence>
<dbReference type="PROSITE" id="PS50005">
    <property type="entry name" value="TPR"/>
    <property type="match status" value="1"/>
</dbReference>
<feature type="repeat" description="TPR" evidence="1">
    <location>
        <begin position="39"/>
        <end position="72"/>
    </location>
</feature>
<name>A0A2K8NAQ9_9BACL</name>
<dbReference type="OrthoDB" id="9815923at2"/>
<gene>
    <name evidence="4" type="ORF">CVV65_12830</name>
</gene>
<dbReference type="SUPFAM" id="SSF53448">
    <property type="entry name" value="Nucleotide-diphospho-sugar transferases"/>
    <property type="match status" value="1"/>
</dbReference>
<organism evidence="4 5">
    <name type="scientific">Kyrpidia spormannii</name>
    <dbReference type="NCBI Taxonomy" id="2055160"/>
    <lineage>
        <taxon>Bacteria</taxon>
        <taxon>Bacillati</taxon>
        <taxon>Bacillota</taxon>
        <taxon>Bacilli</taxon>
        <taxon>Bacillales</taxon>
        <taxon>Alicyclobacillaceae</taxon>
        <taxon>Kyrpidia</taxon>
    </lineage>
</organism>
<dbReference type="PANTHER" id="PTHR43630:SF2">
    <property type="entry name" value="GLYCOSYLTRANSFERASE"/>
    <property type="match status" value="1"/>
</dbReference>
<dbReference type="Gene3D" id="3.90.550.10">
    <property type="entry name" value="Spore Coat Polysaccharide Biosynthesis Protein SpsA, Chain A"/>
    <property type="match status" value="1"/>
</dbReference>
<accession>A0A2K8NAQ9</accession>
<dbReference type="InterPro" id="IPR011990">
    <property type="entry name" value="TPR-like_helical_dom_sf"/>
</dbReference>
<dbReference type="PANTHER" id="PTHR43630">
    <property type="entry name" value="POLY-BETA-1,6-N-ACETYL-D-GLUCOSAMINE SYNTHASE"/>
    <property type="match status" value="1"/>
</dbReference>
<keyword evidence="2" id="KW-0175">Coiled coil</keyword>
<dbReference type="KEGG" id="kyr:CVV65_12830"/>
<reference evidence="5" key="1">
    <citation type="submission" date="2017-11" db="EMBL/GenBank/DDBJ databases">
        <title>Complete Genome Sequence of Kyrpidia sp. Strain EA-1, a thermophilic, hydrogen-oxidizing Bacterium, isolated from the Azores.</title>
        <authorList>
            <person name="Reiner J.E."/>
            <person name="Lapp C.J."/>
            <person name="Bunk B."/>
            <person name="Gescher J."/>
        </authorList>
    </citation>
    <scope>NUCLEOTIDE SEQUENCE [LARGE SCALE GENOMIC DNA]</scope>
    <source>
        <strain evidence="5">EA-1</strain>
    </source>
</reference>
<proteinExistence type="predicted"/>
<dbReference type="Proteomes" id="UP000231932">
    <property type="component" value="Chromosome"/>
</dbReference>
<evidence type="ECO:0000259" key="3">
    <source>
        <dbReference type="Pfam" id="PF00535"/>
    </source>
</evidence>
<protein>
    <recommendedName>
        <fullName evidence="3">Glycosyltransferase 2-like domain-containing protein</fullName>
    </recommendedName>
</protein>
<dbReference type="Gene3D" id="1.25.40.10">
    <property type="entry name" value="Tetratricopeptide repeat domain"/>
    <property type="match status" value="2"/>
</dbReference>
<feature type="coiled-coil region" evidence="2">
    <location>
        <begin position="396"/>
        <end position="423"/>
    </location>
</feature>
<dbReference type="InterPro" id="IPR001173">
    <property type="entry name" value="Glyco_trans_2-like"/>
</dbReference>
<dbReference type="CDD" id="cd02511">
    <property type="entry name" value="Beta4Glucosyltransferase"/>
    <property type="match status" value="1"/>
</dbReference>
<evidence type="ECO:0000313" key="5">
    <source>
        <dbReference type="Proteomes" id="UP000231932"/>
    </source>
</evidence>
<dbReference type="InterPro" id="IPR019734">
    <property type="entry name" value="TPR_rpt"/>
</dbReference>
<feature type="domain" description="Glycosyltransferase 2-like" evidence="3">
    <location>
        <begin position="112"/>
        <end position="246"/>
    </location>
</feature>
<evidence type="ECO:0000256" key="2">
    <source>
        <dbReference type="SAM" id="Coils"/>
    </source>
</evidence>